<evidence type="ECO:0000313" key="2">
    <source>
        <dbReference type="EMBL" id="CAA7388845.1"/>
    </source>
</evidence>
<evidence type="ECO:0000256" key="1">
    <source>
        <dbReference type="SAM" id="Phobius"/>
    </source>
</evidence>
<dbReference type="SUPFAM" id="SSF141562">
    <property type="entry name" value="At5g01610-like"/>
    <property type="match status" value="1"/>
</dbReference>
<dbReference type="PANTHER" id="PTHR31676">
    <property type="entry name" value="T31J12.3 PROTEIN-RELATED"/>
    <property type="match status" value="1"/>
</dbReference>
<dbReference type="InterPro" id="IPR007493">
    <property type="entry name" value="DUF538"/>
</dbReference>
<dbReference type="AlphaFoldDB" id="A0A7I8K087"/>
<keyword evidence="1" id="KW-0812">Transmembrane</keyword>
<dbReference type="PANTHER" id="PTHR31676:SF76">
    <property type="entry name" value="OS05G0362300 PROTEIN"/>
    <property type="match status" value="1"/>
</dbReference>
<name>A0A7I8K087_SPIIN</name>
<reference evidence="2" key="1">
    <citation type="submission" date="2020-02" db="EMBL/GenBank/DDBJ databases">
        <authorList>
            <person name="Scholz U."/>
            <person name="Mascher M."/>
            <person name="Fiebig A."/>
        </authorList>
    </citation>
    <scope>NUCLEOTIDE SEQUENCE</scope>
</reference>
<dbReference type="OrthoDB" id="1897482at2759"/>
<keyword evidence="1" id="KW-0472">Membrane</keyword>
<dbReference type="EMBL" id="LR746264">
    <property type="protein sequence ID" value="CAA7388845.1"/>
    <property type="molecule type" value="Genomic_DNA"/>
</dbReference>
<feature type="transmembrane region" description="Helical" evidence="1">
    <location>
        <begin position="15"/>
        <end position="37"/>
    </location>
</feature>
<dbReference type="InterPro" id="IPR036758">
    <property type="entry name" value="At5g01610-like"/>
</dbReference>
<keyword evidence="1" id="KW-1133">Transmembrane helix</keyword>
<accession>A0A7I8K087</accession>
<dbReference type="Proteomes" id="UP000663760">
    <property type="component" value="Chromosome 1"/>
</dbReference>
<dbReference type="Pfam" id="PF04398">
    <property type="entry name" value="DUF538"/>
    <property type="match status" value="1"/>
</dbReference>
<proteinExistence type="predicted"/>
<organism evidence="2 3">
    <name type="scientific">Spirodela intermedia</name>
    <name type="common">Intermediate duckweed</name>
    <dbReference type="NCBI Taxonomy" id="51605"/>
    <lineage>
        <taxon>Eukaryota</taxon>
        <taxon>Viridiplantae</taxon>
        <taxon>Streptophyta</taxon>
        <taxon>Embryophyta</taxon>
        <taxon>Tracheophyta</taxon>
        <taxon>Spermatophyta</taxon>
        <taxon>Magnoliopsida</taxon>
        <taxon>Liliopsida</taxon>
        <taxon>Araceae</taxon>
        <taxon>Lemnoideae</taxon>
        <taxon>Spirodela</taxon>
    </lineage>
</organism>
<protein>
    <submittedName>
        <fullName evidence="2">Uncharacterized protein</fullName>
    </submittedName>
</protein>
<keyword evidence="3" id="KW-1185">Reference proteome</keyword>
<dbReference type="Gene3D" id="2.30.240.10">
    <property type="entry name" value="At5g01610-like"/>
    <property type="match status" value="1"/>
</dbReference>
<sequence length="189" mass="20003">MPTAPCALAAPAPRWWPVVLLLVVIAAGELVGGLAAAGKVGEAPSGGLSAYEVLRSYNFPVGILPKGVVGYDLDATTGAFSVRLNGTCSFAVQDSYELRYQSTISGRISENQLSKLNGVSVKVVFFWLDIVKLTRKEDELEFSVGIISASFTIDNFLESPQCGCGFDCLNLLQLPSGKAASRANRRAAA</sequence>
<gene>
    <name evidence="2" type="ORF">SI8410_01001003</name>
</gene>
<evidence type="ECO:0000313" key="3">
    <source>
        <dbReference type="Proteomes" id="UP000663760"/>
    </source>
</evidence>